<dbReference type="EMBL" id="DXGJ01000060">
    <property type="protein sequence ID" value="HIW72481.1"/>
    <property type="molecule type" value="Genomic_DNA"/>
</dbReference>
<feature type="chain" id="PRO_5039522511" description="Lipoprotein" evidence="8">
    <location>
        <begin position="23"/>
        <end position="274"/>
    </location>
</feature>
<dbReference type="Proteomes" id="UP000886822">
    <property type="component" value="Unassembled WGS sequence"/>
</dbReference>
<dbReference type="Pfam" id="PF03180">
    <property type="entry name" value="Lipoprotein_9"/>
    <property type="match status" value="1"/>
</dbReference>
<name>A0A9D1QT73_9LACO</name>
<dbReference type="AlphaFoldDB" id="A0A9D1QT73"/>
<dbReference type="Gene3D" id="3.40.190.10">
    <property type="entry name" value="Periplasmic binding protein-like II"/>
    <property type="match status" value="2"/>
</dbReference>
<organism evidence="9 10">
    <name type="scientific">Candidatus Levilactobacillus faecigallinarum</name>
    <dbReference type="NCBI Taxonomy" id="2838638"/>
    <lineage>
        <taxon>Bacteria</taxon>
        <taxon>Bacillati</taxon>
        <taxon>Bacillota</taxon>
        <taxon>Bacilli</taxon>
        <taxon>Lactobacillales</taxon>
        <taxon>Lactobacillaceae</taxon>
        <taxon>Levilactobacillus</taxon>
    </lineage>
</organism>
<protein>
    <recommendedName>
        <fullName evidence="6">Lipoprotein</fullName>
    </recommendedName>
</protein>
<sequence>MKKSFKRFSWLFLLLLPLLIVAGCGKSASSTKTVKVGIMGTDEKIWNPIKTKLAKEGINIKLVTFTDYNQPNAALTNHEIDLNSFQHTYFMNTWNKAHKSNIVAIANTYLAPLRLYSKKIKSVSQIKKGDQITIPNDATNEGRALHLLQSAGLIKVNDKVALPTPKNITQNKLNLKITPMDAAQTPRSLSDATAAVVNNEFAASAKLNVKSALAREKVNKASKPYINIIAANKSDKNSATFKKIIKAYQTEATKKNIEKAYDGLSIPAWNLKLK</sequence>
<evidence type="ECO:0000256" key="1">
    <source>
        <dbReference type="ARBA" id="ARBA00004635"/>
    </source>
</evidence>
<evidence type="ECO:0000313" key="9">
    <source>
        <dbReference type="EMBL" id="HIW72481.1"/>
    </source>
</evidence>
<dbReference type="PIRSF" id="PIRSF002854">
    <property type="entry name" value="MetQ"/>
    <property type="match status" value="1"/>
</dbReference>
<keyword evidence="5 6" id="KW-0449">Lipoprotein</keyword>
<evidence type="ECO:0000256" key="4">
    <source>
        <dbReference type="ARBA" id="ARBA00023139"/>
    </source>
</evidence>
<comment type="subcellular location">
    <subcellularLocation>
        <location evidence="1">Membrane</location>
        <topology evidence="1">Lipid-anchor</topology>
    </subcellularLocation>
</comment>
<evidence type="ECO:0000256" key="2">
    <source>
        <dbReference type="ARBA" id="ARBA00022729"/>
    </source>
</evidence>
<evidence type="ECO:0000256" key="7">
    <source>
        <dbReference type="PIRSR" id="PIRSR002854-1"/>
    </source>
</evidence>
<gene>
    <name evidence="9" type="ORF">H9875_07645</name>
</gene>
<reference evidence="9" key="1">
    <citation type="journal article" date="2021" name="PeerJ">
        <title>Extensive microbial diversity within the chicken gut microbiome revealed by metagenomics and culture.</title>
        <authorList>
            <person name="Gilroy R."/>
            <person name="Ravi A."/>
            <person name="Getino M."/>
            <person name="Pursley I."/>
            <person name="Horton D.L."/>
            <person name="Alikhan N.F."/>
            <person name="Baker D."/>
            <person name="Gharbi K."/>
            <person name="Hall N."/>
            <person name="Watson M."/>
            <person name="Adriaenssens E.M."/>
            <person name="Foster-Nyarko E."/>
            <person name="Jarju S."/>
            <person name="Secka A."/>
            <person name="Antonio M."/>
            <person name="Oren A."/>
            <person name="Chaudhuri R.R."/>
            <person name="La Ragione R."/>
            <person name="Hildebrand F."/>
            <person name="Pallen M.J."/>
        </authorList>
    </citation>
    <scope>NUCLEOTIDE SEQUENCE</scope>
    <source>
        <strain evidence="9">CHK173-259</strain>
    </source>
</reference>
<proteinExistence type="inferred from homology"/>
<evidence type="ECO:0000256" key="8">
    <source>
        <dbReference type="SAM" id="SignalP"/>
    </source>
</evidence>
<dbReference type="GO" id="GO:0016020">
    <property type="term" value="C:membrane"/>
    <property type="evidence" value="ECO:0007669"/>
    <property type="project" value="UniProtKB-SubCell"/>
</dbReference>
<reference evidence="9" key="2">
    <citation type="submission" date="2021-04" db="EMBL/GenBank/DDBJ databases">
        <authorList>
            <person name="Gilroy R."/>
        </authorList>
    </citation>
    <scope>NUCLEOTIDE SEQUENCE</scope>
    <source>
        <strain evidence="9">CHK173-259</strain>
    </source>
</reference>
<comment type="caution">
    <text evidence="9">The sequence shown here is derived from an EMBL/GenBank/DDBJ whole genome shotgun (WGS) entry which is preliminary data.</text>
</comment>
<keyword evidence="2 8" id="KW-0732">Signal</keyword>
<evidence type="ECO:0000256" key="6">
    <source>
        <dbReference type="PIRNR" id="PIRNR002854"/>
    </source>
</evidence>
<evidence type="ECO:0000313" key="10">
    <source>
        <dbReference type="Proteomes" id="UP000886822"/>
    </source>
</evidence>
<evidence type="ECO:0000256" key="5">
    <source>
        <dbReference type="ARBA" id="ARBA00023288"/>
    </source>
</evidence>
<dbReference type="PROSITE" id="PS51257">
    <property type="entry name" value="PROKAR_LIPOPROTEIN"/>
    <property type="match status" value="1"/>
</dbReference>
<feature type="lipid moiety-binding region" description="S-diacylglycerol cysteine" evidence="7">
    <location>
        <position position="24"/>
    </location>
</feature>
<dbReference type="PANTHER" id="PTHR30429">
    <property type="entry name" value="D-METHIONINE-BINDING LIPOPROTEIN METQ"/>
    <property type="match status" value="1"/>
</dbReference>
<accession>A0A9D1QT73</accession>
<feature type="signal peptide" evidence="8">
    <location>
        <begin position="1"/>
        <end position="22"/>
    </location>
</feature>
<comment type="similarity">
    <text evidence="6">Belongs to the nlpA lipoprotein family.</text>
</comment>
<keyword evidence="4" id="KW-0564">Palmitate</keyword>
<evidence type="ECO:0000256" key="3">
    <source>
        <dbReference type="ARBA" id="ARBA00023136"/>
    </source>
</evidence>
<dbReference type="SUPFAM" id="SSF53850">
    <property type="entry name" value="Periplasmic binding protein-like II"/>
    <property type="match status" value="1"/>
</dbReference>
<keyword evidence="3" id="KW-0472">Membrane</keyword>
<dbReference type="InterPro" id="IPR004872">
    <property type="entry name" value="Lipoprotein_NlpA"/>
</dbReference>
<dbReference type="PANTHER" id="PTHR30429:SF1">
    <property type="entry name" value="D-METHIONINE-BINDING LIPOPROTEIN METQ-RELATED"/>
    <property type="match status" value="1"/>
</dbReference>